<dbReference type="Pfam" id="PF00805">
    <property type="entry name" value="Pentapeptide"/>
    <property type="match status" value="1"/>
</dbReference>
<evidence type="ECO:0000313" key="2">
    <source>
        <dbReference type="Proteomes" id="UP000516173"/>
    </source>
</evidence>
<dbReference type="Proteomes" id="UP000516173">
    <property type="component" value="Chromosome"/>
</dbReference>
<dbReference type="PANTHER" id="PTHR14136">
    <property type="entry name" value="BTB_POZ DOMAIN-CONTAINING PROTEIN KCTD9"/>
    <property type="match status" value="1"/>
</dbReference>
<keyword evidence="2" id="KW-1185">Reference proteome</keyword>
<evidence type="ECO:0008006" key="3">
    <source>
        <dbReference type="Google" id="ProtNLM"/>
    </source>
</evidence>
<dbReference type="RefSeq" id="WP_187684924.1">
    <property type="nucleotide sequence ID" value="NZ_AP023396.1"/>
</dbReference>
<gene>
    <name evidence="1" type="ORF">NWFMUON74_58980</name>
</gene>
<reference evidence="1 2" key="1">
    <citation type="submission" date="2020-08" db="EMBL/GenBank/DDBJ databases">
        <title>Genome Sequencing of Nocardia wallacei strain FMUON74 and assembly.</title>
        <authorList>
            <person name="Toyokawa M."/>
            <person name="Uesaka K."/>
        </authorList>
    </citation>
    <scope>NUCLEOTIDE SEQUENCE [LARGE SCALE GENOMIC DNA]</scope>
    <source>
        <strain evidence="1 2">FMUON74</strain>
    </source>
</reference>
<dbReference type="SUPFAM" id="SSF141571">
    <property type="entry name" value="Pentapeptide repeat-like"/>
    <property type="match status" value="1"/>
</dbReference>
<dbReference type="PANTHER" id="PTHR14136:SF17">
    <property type="entry name" value="BTB_POZ DOMAIN-CONTAINING PROTEIN KCTD9"/>
    <property type="match status" value="1"/>
</dbReference>
<dbReference type="EMBL" id="AP023396">
    <property type="protein sequence ID" value="BCK58126.1"/>
    <property type="molecule type" value="Genomic_DNA"/>
</dbReference>
<name>A0A7G1KU66_9NOCA</name>
<protein>
    <recommendedName>
        <fullName evidence="3">Pentapeptide repeat-containing protein</fullName>
    </recommendedName>
</protein>
<dbReference type="InterPro" id="IPR051082">
    <property type="entry name" value="Pentapeptide-BTB/POZ_domain"/>
</dbReference>
<proteinExistence type="predicted"/>
<dbReference type="InterPro" id="IPR001646">
    <property type="entry name" value="5peptide_repeat"/>
</dbReference>
<organism evidence="1 2">
    <name type="scientific">Nocardia wallacei</name>
    <dbReference type="NCBI Taxonomy" id="480035"/>
    <lineage>
        <taxon>Bacteria</taxon>
        <taxon>Bacillati</taxon>
        <taxon>Actinomycetota</taxon>
        <taxon>Actinomycetes</taxon>
        <taxon>Mycobacteriales</taxon>
        <taxon>Nocardiaceae</taxon>
        <taxon>Nocardia</taxon>
    </lineage>
</organism>
<accession>A0A7G1KU66</accession>
<sequence length="215" mass="23513">MPRDLADLPYARFLEGFDADPESDTEYESVHIDAATFEAIDARGARFTESAFTQAVFSGGMLRYARFDDVWLRNVRLIGTNLGQTNWLNCEFVDSALSGVEAVGAGLRRIRFEGCKFDSVNLRNTALQDVTFADCVLRDTDFGEAKLTRVSFPGSRLDQVALHGATLREVDLRGAVTLDITAGIDALRGATISPVQLFDLAPAFARAAGIIVRDN</sequence>
<dbReference type="GeneID" id="80350318"/>
<dbReference type="KEGG" id="nwl:NWFMUON74_58980"/>
<evidence type="ECO:0000313" key="1">
    <source>
        <dbReference type="EMBL" id="BCK58126.1"/>
    </source>
</evidence>
<dbReference type="Pfam" id="PF13599">
    <property type="entry name" value="Pentapeptide_4"/>
    <property type="match status" value="1"/>
</dbReference>
<dbReference type="AlphaFoldDB" id="A0A7G1KU66"/>
<dbReference type="Gene3D" id="2.160.20.80">
    <property type="entry name" value="E3 ubiquitin-protein ligase SopA"/>
    <property type="match status" value="1"/>
</dbReference>